<evidence type="ECO:0000256" key="1">
    <source>
        <dbReference type="SAM" id="MobiDB-lite"/>
    </source>
</evidence>
<protein>
    <recommendedName>
        <fullName evidence="5">G0/G1 switch 2</fullName>
    </recommendedName>
</protein>
<dbReference type="InterPro" id="IPR016821">
    <property type="entry name" value="G0S2"/>
</dbReference>
<keyword evidence="2" id="KW-1133">Transmembrane helix</keyword>
<evidence type="ECO:0000313" key="4">
    <source>
        <dbReference type="Proteomes" id="UP000823872"/>
    </source>
</evidence>
<keyword evidence="2" id="KW-0472">Membrane</keyword>
<feature type="region of interest" description="Disordered" evidence="1">
    <location>
        <begin position="18"/>
        <end position="48"/>
    </location>
</feature>
<name>A0ABI7W7X7_FELCA</name>
<organism evidence="3 4">
    <name type="scientific">Felis catus</name>
    <name type="common">Cat</name>
    <name type="synonym">Felis silvestris catus</name>
    <dbReference type="NCBI Taxonomy" id="9685"/>
    <lineage>
        <taxon>Eukaryota</taxon>
        <taxon>Metazoa</taxon>
        <taxon>Chordata</taxon>
        <taxon>Craniata</taxon>
        <taxon>Vertebrata</taxon>
        <taxon>Euteleostomi</taxon>
        <taxon>Mammalia</taxon>
        <taxon>Eutheria</taxon>
        <taxon>Laurasiatheria</taxon>
        <taxon>Carnivora</taxon>
        <taxon>Feliformia</taxon>
        <taxon>Felidae</taxon>
        <taxon>Felinae</taxon>
        <taxon>Felis</taxon>
    </lineage>
</organism>
<feature type="compositionally biased region" description="Low complexity" evidence="1">
    <location>
        <begin position="125"/>
        <end position="134"/>
    </location>
</feature>
<keyword evidence="2" id="KW-0812">Transmembrane</keyword>
<proteinExistence type="predicted"/>
<reference evidence="3 4" key="1">
    <citation type="submission" date="2021-02" db="EMBL/GenBank/DDBJ databases">
        <title>Safari Cat Assemblies.</title>
        <authorList>
            <person name="Bredemeyer K.R."/>
            <person name="Murphy W.J."/>
        </authorList>
    </citation>
    <scope>NUCLEOTIDE SEQUENCE [LARGE SCALE GENOMIC DNA]</scope>
</reference>
<dbReference type="PANTHER" id="PTHR15570:SF2">
    <property type="entry name" value="G0_G1 SWITCH PROTEIN 2"/>
    <property type="match status" value="1"/>
</dbReference>
<accession>A0ABI7W7X7</accession>
<dbReference type="Pfam" id="PF15103">
    <property type="entry name" value="G0-G1_switch_2"/>
    <property type="match status" value="1"/>
</dbReference>
<reference evidence="3" key="3">
    <citation type="submission" date="2025-09" db="UniProtKB">
        <authorList>
            <consortium name="Ensembl"/>
        </authorList>
    </citation>
    <scope>IDENTIFICATION</scope>
    <source>
        <strain evidence="3">breed Abyssinian</strain>
    </source>
</reference>
<evidence type="ECO:0008006" key="5">
    <source>
        <dbReference type="Google" id="ProtNLM"/>
    </source>
</evidence>
<feature type="region of interest" description="Disordered" evidence="1">
    <location>
        <begin position="73"/>
        <end position="168"/>
    </location>
</feature>
<feature type="compositionally biased region" description="Pro residues" evidence="1">
    <location>
        <begin position="74"/>
        <end position="89"/>
    </location>
</feature>
<evidence type="ECO:0000256" key="2">
    <source>
        <dbReference type="SAM" id="Phobius"/>
    </source>
</evidence>
<dbReference type="Proteomes" id="UP000823872">
    <property type="component" value="Chromosome F1"/>
</dbReference>
<reference evidence="3" key="2">
    <citation type="submission" date="2025-08" db="UniProtKB">
        <authorList>
            <consortium name="Ensembl"/>
        </authorList>
    </citation>
    <scope>IDENTIFICATION</scope>
    <source>
        <strain evidence="3">breed Abyssinian</strain>
    </source>
</reference>
<feature type="compositionally biased region" description="Basic and acidic residues" evidence="1">
    <location>
        <begin position="104"/>
        <end position="121"/>
    </location>
</feature>
<dbReference type="PANTHER" id="PTHR15570">
    <property type="entry name" value="G0/G1 SWITCH PROTEIN 2"/>
    <property type="match status" value="1"/>
</dbReference>
<dbReference type="Ensembl" id="ENSFCTT00005010397.1">
    <property type="protein sequence ID" value="ENSFCTP00005006453.1"/>
    <property type="gene ID" value="ENSFCTG00005003868.1"/>
</dbReference>
<evidence type="ECO:0000313" key="3">
    <source>
        <dbReference type="Ensembl" id="ENSFCTP00005006453.1"/>
    </source>
</evidence>
<sequence length="280" mass="29925">GKLRTHPHFLRRSHVGTVHDTQGAGSSPLCGPGVGPPALRPHPTPHPRRGLPCPGLAAHTAWRCTARGRLPWALPGPSPPPPRPFPFLTPPSSGKNCAGPGPWEPDRRVSEERYKRPRDAAKVPAAESPPGRAAAAEEEESAEAGRTPDALTAAAPPPPARAASRSRCASKVIPAPEMETVQELIPLAREMMAQKPNRKLVKLYVLGSVLAFFGVVIGLVETVCSPFTAASRLRDREAAVAELQAARERKVLETQAPLEKGKRQEAVLCSRALSNRLHAS</sequence>
<feature type="transmembrane region" description="Helical" evidence="2">
    <location>
        <begin position="201"/>
        <end position="220"/>
    </location>
</feature>
<dbReference type="GeneTree" id="ENSGT00390000005294"/>
<keyword evidence="4" id="KW-1185">Reference proteome</keyword>